<organism evidence="2">
    <name type="scientific">freshwater metagenome</name>
    <dbReference type="NCBI Taxonomy" id="449393"/>
    <lineage>
        <taxon>unclassified sequences</taxon>
        <taxon>metagenomes</taxon>
        <taxon>ecological metagenomes</taxon>
    </lineage>
</organism>
<feature type="region of interest" description="Disordered" evidence="1">
    <location>
        <begin position="58"/>
        <end position="84"/>
    </location>
</feature>
<feature type="region of interest" description="Disordered" evidence="1">
    <location>
        <begin position="1"/>
        <end position="26"/>
    </location>
</feature>
<evidence type="ECO:0000256" key="1">
    <source>
        <dbReference type="SAM" id="MobiDB-lite"/>
    </source>
</evidence>
<accession>A0A6J7GLG7</accession>
<gene>
    <name evidence="2" type="ORF">UFOPK3516_01305</name>
</gene>
<reference evidence="2" key="1">
    <citation type="submission" date="2020-05" db="EMBL/GenBank/DDBJ databases">
        <authorList>
            <person name="Chiriac C."/>
            <person name="Salcher M."/>
            <person name="Ghai R."/>
            <person name="Kavagutti S V."/>
        </authorList>
    </citation>
    <scope>NUCLEOTIDE SEQUENCE</scope>
</reference>
<dbReference type="EMBL" id="CAFBMB010000129">
    <property type="protein sequence ID" value="CAB4907856.1"/>
    <property type="molecule type" value="Genomic_DNA"/>
</dbReference>
<dbReference type="AlphaFoldDB" id="A0A6J7GLG7"/>
<feature type="compositionally biased region" description="Low complexity" evidence="1">
    <location>
        <begin position="1"/>
        <end position="19"/>
    </location>
</feature>
<proteinExistence type="predicted"/>
<name>A0A6J7GLG7_9ZZZZ</name>
<sequence length="84" mass="8895">MSGVRLSRAVSSRLARPAAKVSSASPPVNMMTMMSAAQYSPTTTVATMAVMARTSMPHLPRTMDRTMATPSSSATRMAKALIPH</sequence>
<evidence type="ECO:0000313" key="2">
    <source>
        <dbReference type="EMBL" id="CAB4907856.1"/>
    </source>
</evidence>
<protein>
    <submittedName>
        <fullName evidence="2">Unannotated protein</fullName>
    </submittedName>
</protein>